<feature type="compositionally biased region" description="Polar residues" evidence="1">
    <location>
        <begin position="16"/>
        <end position="40"/>
    </location>
</feature>
<feature type="region of interest" description="Disordered" evidence="1">
    <location>
        <begin position="1"/>
        <end position="42"/>
    </location>
</feature>
<gene>
    <name evidence="2" type="ORF">ACFO6X_04965</name>
</gene>
<evidence type="ECO:0000313" key="3">
    <source>
        <dbReference type="Proteomes" id="UP001596001"/>
    </source>
</evidence>
<evidence type="ECO:0000313" key="2">
    <source>
        <dbReference type="EMBL" id="MFC4788333.1"/>
    </source>
</evidence>
<dbReference type="RefSeq" id="WP_382431264.1">
    <property type="nucleotide sequence ID" value="NZ_JBHSHJ010000003.1"/>
</dbReference>
<sequence>MEKLSANSSASAPSSLPQQKLNTSLASDRLTSSELESLQQNKRESIASLQKIFPNARIHQAPTPA</sequence>
<protein>
    <submittedName>
        <fullName evidence="2">Uncharacterized protein</fullName>
    </submittedName>
</protein>
<feature type="compositionally biased region" description="Low complexity" evidence="1">
    <location>
        <begin position="1"/>
        <end position="15"/>
    </location>
</feature>
<comment type="caution">
    <text evidence="2">The sequence shown here is derived from an EMBL/GenBank/DDBJ whole genome shotgun (WGS) entry which is preliminary data.</text>
</comment>
<reference evidence="3" key="1">
    <citation type="journal article" date="2019" name="Int. J. Syst. Evol. Microbiol.">
        <title>The Global Catalogue of Microorganisms (GCM) 10K type strain sequencing project: providing services to taxonomists for standard genome sequencing and annotation.</title>
        <authorList>
            <consortium name="The Broad Institute Genomics Platform"/>
            <consortium name="The Broad Institute Genome Sequencing Center for Infectious Disease"/>
            <person name="Wu L."/>
            <person name="Ma J."/>
        </authorList>
    </citation>
    <scope>NUCLEOTIDE SEQUENCE [LARGE SCALE GENOMIC DNA]</scope>
    <source>
        <strain evidence="3">CCUG 49452</strain>
    </source>
</reference>
<dbReference type="Proteomes" id="UP001596001">
    <property type="component" value="Unassembled WGS sequence"/>
</dbReference>
<keyword evidence="3" id="KW-1185">Reference proteome</keyword>
<organism evidence="2 3">
    <name type="scientific">Giesbergeria sinuosa</name>
    <dbReference type="NCBI Taxonomy" id="80883"/>
    <lineage>
        <taxon>Bacteria</taxon>
        <taxon>Pseudomonadati</taxon>
        <taxon>Pseudomonadota</taxon>
        <taxon>Betaproteobacteria</taxon>
        <taxon>Burkholderiales</taxon>
        <taxon>Comamonadaceae</taxon>
        <taxon>Giesbergeria</taxon>
    </lineage>
</organism>
<accession>A0ABV9QBQ0</accession>
<dbReference type="EMBL" id="JBHSHJ010000003">
    <property type="protein sequence ID" value="MFC4788333.1"/>
    <property type="molecule type" value="Genomic_DNA"/>
</dbReference>
<name>A0ABV9QBQ0_9BURK</name>
<proteinExistence type="predicted"/>
<evidence type="ECO:0000256" key="1">
    <source>
        <dbReference type="SAM" id="MobiDB-lite"/>
    </source>
</evidence>